<dbReference type="Pfam" id="PF08541">
    <property type="entry name" value="ACP_syn_III_C"/>
    <property type="match status" value="1"/>
</dbReference>
<reference evidence="5" key="1">
    <citation type="journal article" date="2018" name="Genome Announc.">
        <title>Complete genome sequence of a Dickeya fangzhongdai type strain causing bleeding canker of pear tree trunks.</title>
        <authorList>
            <person name="Zhao Y."/>
            <person name="Tian Y."/>
            <person name="Li X."/>
            <person name="Hu B."/>
        </authorList>
    </citation>
    <scope>NUCLEOTIDE SEQUENCE [LARGE SCALE GENOMIC DNA]</scope>
    <source>
        <strain evidence="5">DSM 101947</strain>
    </source>
</reference>
<accession>A0A2K8QGH2</accession>
<evidence type="ECO:0000313" key="4">
    <source>
        <dbReference type="EMBL" id="ATZ92599.1"/>
    </source>
</evidence>
<keyword evidence="1" id="KW-0808">Transferase</keyword>
<dbReference type="PANTHER" id="PTHR34069">
    <property type="entry name" value="3-OXOACYL-[ACYL-CARRIER-PROTEIN] SYNTHASE 3"/>
    <property type="match status" value="1"/>
</dbReference>
<evidence type="ECO:0000256" key="1">
    <source>
        <dbReference type="ARBA" id="ARBA00022679"/>
    </source>
</evidence>
<dbReference type="EMBL" id="CP025003">
    <property type="protein sequence ID" value="ATZ92599.1"/>
    <property type="molecule type" value="Genomic_DNA"/>
</dbReference>
<feature type="domain" description="Beta-ketoacyl-[acyl-carrier-protein] synthase III C-terminal" evidence="3">
    <location>
        <begin position="217"/>
        <end position="307"/>
    </location>
</feature>
<evidence type="ECO:0000313" key="5">
    <source>
        <dbReference type="Proteomes" id="UP000231901"/>
    </source>
</evidence>
<dbReference type="InterPro" id="IPR013747">
    <property type="entry name" value="ACP_syn_III_C"/>
</dbReference>
<name>A0A2K8QGH2_9GAMM</name>
<keyword evidence="5" id="KW-1185">Reference proteome</keyword>
<dbReference type="PANTHER" id="PTHR34069:SF2">
    <property type="entry name" value="BETA-KETOACYL-[ACYL-CARRIER-PROTEIN] SYNTHASE III"/>
    <property type="match status" value="1"/>
</dbReference>
<evidence type="ECO:0000259" key="3">
    <source>
        <dbReference type="Pfam" id="PF08541"/>
    </source>
</evidence>
<sequence>MLGHLEAIEVAFPPEIQSLDEVAQEVGLTRLDVRMFDRFYGLRRFHGGPGTLDELLTPVIDQMQHSRPQAFAAISHVVHCHTVPCVRVFETVSQTPSWLDRFSPQTEFASLTMGHCATPLTAAEWLLKQLSPGGFGLILIGEKAFHPRVRLIKDTTLMGEAACAVLLSRQGDGPAILSRYTGQDGRFSIQKGADEHETSDFGQHYIDFTCQHLQAALDKAGVTIDCIDWIAPHNVNLSSWHRLAQLMNFPREKIFLENIPRYGHCFGADPFINLRQLQQQQQLRKGDTVLLVSVGLGATYSSLLIKI</sequence>
<dbReference type="GO" id="GO:0044550">
    <property type="term" value="P:secondary metabolite biosynthetic process"/>
    <property type="evidence" value="ECO:0007669"/>
    <property type="project" value="TreeGrafter"/>
</dbReference>
<dbReference type="Proteomes" id="UP000231901">
    <property type="component" value="Chromosome"/>
</dbReference>
<dbReference type="Gene3D" id="3.40.47.10">
    <property type="match status" value="1"/>
</dbReference>
<protein>
    <submittedName>
        <fullName evidence="4">3-oxoacyl-ACP synthase</fullName>
    </submittedName>
</protein>
<proteinExistence type="predicted"/>
<evidence type="ECO:0000256" key="2">
    <source>
        <dbReference type="ARBA" id="ARBA00023315"/>
    </source>
</evidence>
<dbReference type="RefSeq" id="WP_100848658.1">
    <property type="nucleotide sequence ID" value="NZ_BMJF01000014.1"/>
</dbReference>
<gene>
    <name evidence="4" type="ORF">CVE23_00545</name>
</gene>
<keyword evidence="2" id="KW-0012">Acyltransferase</keyword>
<dbReference type="GO" id="GO:0016746">
    <property type="term" value="F:acyltransferase activity"/>
    <property type="evidence" value="ECO:0007669"/>
    <property type="project" value="UniProtKB-KW"/>
</dbReference>
<dbReference type="AlphaFoldDB" id="A0A2K8QGH2"/>
<dbReference type="GeneID" id="66562831"/>
<dbReference type="InterPro" id="IPR016039">
    <property type="entry name" value="Thiolase-like"/>
</dbReference>
<dbReference type="SUPFAM" id="SSF53901">
    <property type="entry name" value="Thiolase-like"/>
    <property type="match status" value="1"/>
</dbReference>
<dbReference type="KEGG" id="dfn:CVE23_00545"/>
<organism evidence="4 5">
    <name type="scientific">Dickeya fangzhongdai</name>
    <dbReference type="NCBI Taxonomy" id="1778540"/>
    <lineage>
        <taxon>Bacteria</taxon>
        <taxon>Pseudomonadati</taxon>
        <taxon>Pseudomonadota</taxon>
        <taxon>Gammaproteobacteria</taxon>
        <taxon>Enterobacterales</taxon>
        <taxon>Pectobacteriaceae</taxon>
        <taxon>Dickeya</taxon>
    </lineage>
</organism>